<dbReference type="Pfam" id="PF14070">
    <property type="entry name" value="YjfB_motility"/>
    <property type="match status" value="1"/>
</dbReference>
<organism evidence="2 3">
    <name type="scientific">Modicisalibacter tunisiensis</name>
    <dbReference type="NCBI Taxonomy" id="390637"/>
    <lineage>
        <taxon>Bacteria</taxon>
        <taxon>Pseudomonadati</taxon>
        <taxon>Pseudomonadota</taxon>
        <taxon>Gammaproteobacteria</taxon>
        <taxon>Oceanospirillales</taxon>
        <taxon>Halomonadaceae</taxon>
        <taxon>Modicisalibacter</taxon>
    </lineage>
</organism>
<dbReference type="RefSeq" id="WP_224414408.1">
    <property type="nucleotide sequence ID" value="NZ_JAGXFC010000001.1"/>
</dbReference>
<proteinExistence type="predicted"/>
<feature type="region of interest" description="Disordered" evidence="1">
    <location>
        <begin position="39"/>
        <end position="68"/>
    </location>
</feature>
<evidence type="ECO:0000256" key="1">
    <source>
        <dbReference type="SAM" id="MobiDB-lite"/>
    </source>
</evidence>
<evidence type="ECO:0000313" key="2">
    <source>
        <dbReference type="EMBL" id="MBZ9569079.1"/>
    </source>
</evidence>
<sequence>MDSISAMSGMASALQQYNAGQQTQMSLLKESLDTQSAHVSQLMESVAPQQDSQLATSGSVGTQINTYA</sequence>
<protein>
    <submittedName>
        <fullName evidence="2">Motility protein</fullName>
    </submittedName>
</protein>
<reference evidence="2 3" key="1">
    <citation type="submission" date="2021-05" db="EMBL/GenBank/DDBJ databases">
        <title>Petroleum and Energy Research Collection (APPE): ex situ preservation of microbial diversity associated with the oil industry and exploitation of its biotechnological potential.</title>
        <authorList>
            <person name="Paixao C.T.M."/>
            <person name="Gomes M.B."/>
            <person name="Oliveira V.M."/>
        </authorList>
    </citation>
    <scope>NUCLEOTIDE SEQUENCE [LARGE SCALE GENOMIC DNA]</scope>
    <source>
        <strain evidence="2 3">LIT2</strain>
    </source>
</reference>
<evidence type="ECO:0000313" key="3">
    <source>
        <dbReference type="Proteomes" id="UP001319883"/>
    </source>
</evidence>
<accession>A0ABS7X3T2</accession>
<keyword evidence="3" id="KW-1185">Reference proteome</keyword>
<gene>
    <name evidence="2" type="ORF">KGQ91_15525</name>
</gene>
<comment type="caution">
    <text evidence="2">The sequence shown here is derived from an EMBL/GenBank/DDBJ whole genome shotgun (WGS) entry which is preliminary data.</text>
</comment>
<dbReference type="Proteomes" id="UP001319883">
    <property type="component" value="Unassembled WGS sequence"/>
</dbReference>
<name>A0ABS7X3T2_9GAMM</name>
<dbReference type="InterPro" id="IPR025906">
    <property type="entry name" value="YjfB_motility"/>
</dbReference>
<dbReference type="EMBL" id="JAGXFD010000002">
    <property type="protein sequence ID" value="MBZ9569079.1"/>
    <property type="molecule type" value="Genomic_DNA"/>
</dbReference>